<feature type="domain" description="Endonuclease/exonuclease/phosphatase" evidence="1">
    <location>
        <begin position="82"/>
        <end position="176"/>
    </location>
</feature>
<feature type="non-terminal residue" evidence="2">
    <location>
        <position position="177"/>
    </location>
</feature>
<dbReference type="SUPFAM" id="SSF56219">
    <property type="entry name" value="DNase I-like"/>
    <property type="match status" value="1"/>
</dbReference>
<evidence type="ECO:0000259" key="1">
    <source>
        <dbReference type="Pfam" id="PF14529"/>
    </source>
</evidence>
<dbReference type="Proteomes" id="UP000327044">
    <property type="component" value="Unassembled WGS sequence"/>
</dbReference>
<comment type="caution">
    <text evidence="2">The sequence shown here is derived from an EMBL/GenBank/DDBJ whole genome shotgun (WGS) entry which is preliminary data.</text>
</comment>
<reference evidence="2 3" key="1">
    <citation type="journal article" date="2018" name="Elife">
        <title>Firefly genomes illuminate parallel origins of bioluminescence in beetles.</title>
        <authorList>
            <person name="Fallon T.R."/>
            <person name="Lower S.E."/>
            <person name="Chang C.H."/>
            <person name="Bessho-Uehara M."/>
            <person name="Martin G.J."/>
            <person name="Bewick A.J."/>
            <person name="Behringer M."/>
            <person name="Debat H.J."/>
            <person name="Wong I."/>
            <person name="Day J.C."/>
            <person name="Suvorov A."/>
            <person name="Silva C.J."/>
            <person name="Stanger-Hall K.F."/>
            <person name="Hall D.W."/>
            <person name="Schmitz R.J."/>
            <person name="Nelson D.R."/>
            <person name="Lewis S.M."/>
            <person name="Shigenobu S."/>
            <person name="Bybee S.M."/>
            <person name="Larracuente A.M."/>
            <person name="Oba Y."/>
            <person name="Weng J.K."/>
        </authorList>
    </citation>
    <scope>NUCLEOTIDE SEQUENCE [LARGE SCALE GENOMIC DNA]</scope>
    <source>
        <strain evidence="2">1611_PpyrPB1</strain>
        <tissue evidence="2">Whole body</tissue>
    </source>
</reference>
<evidence type="ECO:0000313" key="2">
    <source>
        <dbReference type="EMBL" id="KAB0790005.1"/>
    </source>
</evidence>
<accession>A0A5N3ZY64</accession>
<dbReference type="AlphaFoldDB" id="A0A5N3ZY64"/>
<dbReference type="InterPro" id="IPR005135">
    <property type="entry name" value="Endo/exonuclease/phosphatase"/>
</dbReference>
<gene>
    <name evidence="2" type="ORF">PPYR_15704</name>
</gene>
<dbReference type="InterPro" id="IPR036691">
    <property type="entry name" value="Endo/exonu/phosph_ase_sf"/>
</dbReference>
<dbReference type="InParanoid" id="A0A5N3ZY64"/>
<organism evidence="2 3">
    <name type="scientific">Photinus pyralis</name>
    <name type="common">Common eastern firefly</name>
    <name type="synonym">Lampyris pyralis</name>
    <dbReference type="NCBI Taxonomy" id="7054"/>
    <lineage>
        <taxon>Eukaryota</taxon>
        <taxon>Metazoa</taxon>
        <taxon>Ecdysozoa</taxon>
        <taxon>Arthropoda</taxon>
        <taxon>Hexapoda</taxon>
        <taxon>Insecta</taxon>
        <taxon>Pterygota</taxon>
        <taxon>Neoptera</taxon>
        <taxon>Endopterygota</taxon>
        <taxon>Coleoptera</taxon>
        <taxon>Polyphaga</taxon>
        <taxon>Elateriformia</taxon>
        <taxon>Elateroidea</taxon>
        <taxon>Lampyridae</taxon>
        <taxon>Lampyrinae</taxon>
        <taxon>Photinus</taxon>
    </lineage>
</organism>
<dbReference type="Pfam" id="PF14529">
    <property type="entry name" value="Exo_endo_phos_2"/>
    <property type="match status" value="1"/>
</dbReference>
<sequence>MLRVIQVNLHNMGEALDLAVQKAQETRRDLLVLAEYGSARASGGMFVDLSGKAAIMCVNASIGADRVGEGRGFVWIQTQGVYVYSVYFPPNESDFELEGKLNDIADSIKRIGATKVIIAGDINAASPAWGARSSNNRGEIIMEWLETLNLVVVNTGSKPTFEQGTRQSIVDVTLCSQ</sequence>
<dbReference type="PANTHER" id="PTHR33273">
    <property type="entry name" value="DOMAIN-CONTAINING PROTEIN, PUTATIVE-RELATED"/>
    <property type="match status" value="1"/>
</dbReference>
<dbReference type="Gene3D" id="3.60.10.10">
    <property type="entry name" value="Endonuclease/exonuclease/phosphatase"/>
    <property type="match status" value="1"/>
</dbReference>
<protein>
    <recommendedName>
        <fullName evidence="1">Endonuclease/exonuclease/phosphatase domain-containing protein</fullName>
    </recommendedName>
</protein>
<keyword evidence="3" id="KW-1185">Reference proteome</keyword>
<name>A0A5N3ZY64_PHOPY</name>
<dbReference type="GO" id="GO:0003824">
    <property type="term" value="F:catalytic activity"/>
    <property type="evidence" value="ECO:0007669"/>
    <property type="project" value="InterPro"/>
</dbReference>
<dbReference type="CDD" id="cd09077">
    <property type="entry name" value="R1-I-EN"/>
    <property type="match status" value="1"/>
</dbReference>
<dbReference type="PANTHER" id="PTHR33273:SF2">
    <property type="entry name" value="ENDONUCLEASE_EXONUCLEASE_PHOSPHATASE DOMAIN-CONTAINING PROTEIN"/>
    <property type="match status" value="1"/>
</dbReference>
<dbReference type="EMBL" id="VVIM01002084">
    <property type="protein sequence ID" value="KAB0790005.1"/>
    <property type="molecule type" value="Genomic_DNA"/>
</dbReference>
<proteinExistence type="predicted"/>
<evidence type="ECO:0000313" key="3">
    <source>
        <dbReference type="Proteomes" id="UP000327044"/>
    </source>
</evidence>